<comment type="caution">
    <text evidence="4">The sequence shown here is derived from an EMBL/GenBank/DDBJ whole genome shotgun (WGS) entry which is preliminary data.</text>
</comment>
<organism evidence="4 5">
    <name type="scientific">Psychrosphaera algicola</name>
    <dbReference type="NCBI Taxonomy" id="3023714"/>
    <lineage>
        <taxon>Bacteria</taxon>
        <taxon>Pseudomonadati</taxon>
        <taxon>Pseudomonadota</taxon>
        <taxon>Gammaproteobacteria</taxon>
        <taxon>Alteromonadales</taxon>
        <taxon>Pseudoalteromonadaceae</taxon>
        <taxon>Psychrosphaera</taxon>
    </lineage>
</organism>
<evidence type="ECO:0000313" key="4">
    <source>
        <dbReference type="EMBL" id="MDC2890487.1"/>
    </source>
</evidence>
<dbReference type="InterPro" id="IPR040764">
    <property type="entry name" value="CvfB_WH"/>
</dbReference>
<dbReference type="Proteomes" id="UP001528411">
    <property type="component" value="Unassembled WGS sequence"/>
</dbReference>
<accession>A0ABT5FG05</accession>
<comment type="similarity">
    <text evidence="1">Belongs to the CvfB family.</text>
</comment>
<reference evidence="4 5" key="1">
    <citation type="submission" date="2023-01" db="EMBL/GenBank/DDBJ databases">
        <title>Psychrosphaera sp. nov., isolated from marine algae.</title>
        <authorList>
            <person name="Bayburt H."/>
            <person name="Choi B.J."/>
            <person name="Kim J.M."/>
            <person name="Choi D.G."/>
            <person name="Jeon C.O."/>
        </authorList>
    </citation>
    <scope>NUCLEOTIDE SEQUENCE [LARGE SCALE GENOMIC DNA]</scope>
    <source>
        <strain evidence="4 5">G1-22</strain>
    </source>
</reference>
<dbReference type="Pfam" id="PF17783">
    <property type="entry name" value="WHD_CvfB"/>
    <property type="match status" value="1"/>
</dbReference>
<evidence type="ECO:0000259" key="3">
    <source>
        <dbReference type="Pfam" id="PF17783"/>
    </source>
</evidence>
<gene>
    <name evidence="4" type="ORF">PN838_19210</name>
</gene>
<dbReference type="Pfam" id="PF13509">
    <property type="entry name" value="S1_2"/>
    <property type="match status" value="1"/>
</dbReference>
<sequence length="265" mass="29866">MIQLGRFNTLTVVKHVEFGAFLDGGEAGEILLPRREVDDTVQVDEEISVFIYLDSKDRPIATFRKPKIQVGGFAYLKVVDVNRVGAFLDWGLEKDLMVPFAEQNTPMEVGQSYIVTMYIDSLDLRPTASSKIDKFLVEENNKTFKTNEQVELLIASNTDLGLKAIINQSHWGLIFKDDISKRLSYGDTVSGFVKQIRGDDKINIALEKTTEIRDRQSQQIIDFLVKEGGFAGVHDKSDPNLIRKLFGMSKSAFKKPLVDCIKKVT</sequence>
<protein>
    <submittedName>
        <fullName evidence="4">S1-like domain-containing RNA-binding protein</fullName>
    </submittedName>
</protein>
<evidence type="ECO:0000256" key="1">
    <source>
        <dbReference type="PIRNR" id="PIRNR012524"/>
    </source>
</evidence>
<feature type="domain" description="Conserved virulence factor B-like winged helix" evidence="3">
    <location>
        <begin position="218"/>
        <end position="255"/>
    </location>
</feature>
<keyword evidence="5" id="KW-1185">Reference proteome</keyword>
<dbReference type="InterPro" id="IPR012340">
    <property type="entry name" value="NA-bd_OB-fold"/>
</dbReference>
<evidence type="ECO:0000313" key="5">
    <source>
        <dbReference type="Proteomes" id="UP001528411"/>
    </source>
</evidence>
<dbReference type="PANTHER" id="PTHR37296">
    <property type="entry name" value="CONSERVED VIRULENCE FACTOR B"/>
    <property type="match status" value="1"/>
</dbReference>
<evidence type="ECO:0000259" key="2">
    <source>
        <dbReference type="Pfam" id="PF13509"/>
    </source>
</evidence>
<proteinExistence type="inferred from homology"/>
<dbReference type="Gene3D" id="1.10.10.10">
    <property type="entry name" value="Winged helix-like DNA-binding domain superfamily/Winged helix DNA-binding domain"/>
    <property type="match status" value="1"/>
</dbReference>
<name>A0ABT5FG05_9GAMM</name>
<feature type="domain" description="Conserved virulence factor B first S1" evidence="2">
    <location>
        <begin position="4"/>
        <end position="63"/>
    </location>
</feature>
<dbReference type="InterPro" id="IPR014464">
    <property type="entry name" value="CvfB_fam"/>
</dbReference>
<dbReference type="PANTHER" id="PTHR37296:SF1">
    <property type="entry name" value="CONSERVED VIRULENCE FACTOR B"/>
    <property type="match status" value="1"/>
</dbReference>
<dbReference type="Gene3D" id="2.40.50.140">
    <property type="entry name" value="Nucleic acid-binding proteins"/>
    <property type="match status" value="1"/>
</dbReference>
<dbReference type="EMBL" id="JAQOMS010000002">
    <property type="protein sequence ID" value="MDC2890487.1"/>
    <property type="molecule type" value="Genomic_DNA"/>
</dbReference>
<dbReference type="InterPro" id="IPR039566">
    <property type="entry name" value="CvfB_S1_st"/>
</dbReference>
<dbReference type="RefSeq" id="WP_272181677.1">
    <property type="nucleotide sequence ID" value="NZ_JAQOMS010000002.1"/>
</dbReference>
<dbReference type="PIRSF" id="PIRSF012524">
    <property type="entry name" value="YitL_S1"/>
    <property type="match status" value="1"/>
</dbReference>
<dbReference type="InterPro" id="IPR036388">
    <property type="entry name" value="WH-like_DNA-bd_sf"/>
</dbReference>